<feature type="signal peptide" evidence="1">
    <location>
        <begin position="1"/>
        <end position="23"/>
    </location>
</feature>
<evidence type="ECO:0000313" key="3">
    <source>
        <dbReference type="Proteomes" id="UP000544122"/>
    </source>
</evidence>
<proteinExistence type="predicted"/>
<dbReference type="AlphaFoldDB" id="A0A7Y4GP02"/>
<sequence length="70" mass="7260">MKRLLISGFVAVALLAVATSLHSYSISGDRSAATTGVAPLKKTSTAAGVNKLPIEEFEDMSLVFSAPPKP</sequence>
<name>A0A7Y4GP02_9BRAD</name>
<dbReference type="Proteomes" id="UP000544122">
    <property type="component" value="Unassembled WGS sequence"/>
</dbReference>
<organism evidence="2 3">
    <name type="scientific">Bradyrhizobium australiense</name>
    <dbReference type="NCBI Taxonomy" id="2721161"/>
    <lineage>
        <taxon>Bacteria</taxon>
        <taxon>Pseudomonadati</taxon>
        <taxon>Pseudomonadota</taxon>
        <taxon>Alphaproteobacteria</taxon>
        <taxon>Hyphomicrobiales</taxon>
        <taxon>Nitrobacteraceae</taxon>
        <taxon>Bradyrhizobium</taxon>
    </lineage>
</organism>
<evidence type="ECO:0000313" key="2">
    <source>
        <dbReference type="EMBL" id="NOJ39310.1"/>
    </source>
</evidence>
<comment type="caution">
    <text evidence="2">The sequence shown here is derived from an EMBL/GenBank/DDBJ whole genome shotgun (WGS) entry which is preliminary data.</text>
</comment>
<protein>
    <submittedName>
        <fullName evidence="2">Uncharacterized protein</fullName>
    </submittedName>
</protein>
<feature type="chain" id="PRO_5031119852" evidence="1">
    <location>
        <begin position="24"/>
        <end position="70"/>
    </location>
</feature>
<keyword evidence="1" id="KW-0732">Signal</keyword>
<keyword evidence="3" id="KW-1185">Reference proteome</keyword>
<dbReference type="RefSeq" id="WP_171578551.1">
    <property type="nucleotide sequence ID" value="NZ_JAAVLX010000002.1"/>
</dbReference>
<accession>A0A7Y4GP02</accession>
<dbReference type="EMBL" id="JAAVLX010000002">
    <property type="protein sequence ID" value="NOJ39310.1"/>
    <property type="molecule type" value="Genomic_DNA"/>
</dbReference>
<gene>
    <name evidence="2" type="ORF">HCN58_06785</name>
</gene>
<evidence type="ECO:0000256" key="1">
    <source>
        <dbReference type="SAM" id="SignalP"/>
    </source>
</evidence>
<reference evidence="2 3" key="1">
    <citation type="submission" date="2020-03" db="EMBL/GenBank/DDBJ databases">
        <title>Bradyrhizobium diversity isolated from nodules of Indigofera sp.</title>
        <authorList>
            <person name="Klepa M."/>
            <person name="Helene L."/>
            <person name="Hungria M."/>
        </authorList>
    </citation>
    <scope>NUCLEOTIDE SEQUENCE [LARGE SCALE GENOMIC DNA]</scope>
    <source>
        <strain evidence="2 3">WSM 1791</strain>
    </source>
</reference>